<reference evidence="1" key="1">
    <citation type="submission" date="2015-12" db="EMBL/GenBank/DDBJ databases">
        <title>Gene expression during late stages of embryo sac development: a critical building block for successful pollen-pistil interactions.</title>
        <authorList>
            <person name="Liu Y."/>
            <person name="Joly V."/>
            <person name="Sabar M."/>
            <person name="Matton D.P."/>
        </authorList>
    </citation>
    <scope>NUCLEOTIDE SEQUENCE</scope>
</reference>
<proteinExistence type="predicted"/>
<dbReference type="EMBL" id="GEDG01013809">
    <property type="protein sequence ID" value="JAP24963.1"/>
    <property type="molecule type" value="Transcribed_RNA"/>
</dbReference>
<sequence length="75" mass="8446">MFPGLVGDLSSSLVYHFVGYTNTEFSTTMSLPSQSVVSILSSWKVETIQLFVELNHSIHDPFIQVSSKYQFPTLM</sequence>
<protein>
    <submittedName>
        <fullName evidence="1">Putative ovule protein</fullName>
    </submittedName>
</protein>
<accession>A0A0V0HXT7</accession>
<dbReference type="AlphaFoldDB" id="A0A0V0HXT7"/>
<evidence type="ECO:0000313" key="1">
    <source>
        <dbReference type="EMBL" id="JAP24963.1"/>
    </source>
</evidence>
<name>A0A0V0HXT7_SOLCH</name>
<organism evidence="1">
    <name type="scientific">Solanum chacoense</name>
    <name type="common">Chaco potato</name>
    <dbReference type="NCBI Taxonomy" id="4108"/>
    <lineage>
        <taxon>Eukaryota</taxon>
        <taxon>Viridiplantae</taxon>
        <taxon>Streptophyta</taxon>
        <taxon>Embryophyta</taxon>
        <taxon>Tracheophyta</taxon>
        <taxon>Spermatophyta</taxon>
        <taxon>Magnoliopsida</taxon>
        <taxon>eudicotyledons</taxon>
        <taxon>Gunneridae</taxon>
        <taxon>Pentapetalae</taxon>
        <taxon>asterids</taxon>
        <taxon>lamiids</taxon>
        <taxon>Solanales</taxon>
        <taxon>Solanaceae</taxon>
        <taxon>Solanoideae</taxon>
        <taxon>Solaneae</taxon>
        <taxon>Solanum</taxon>
    </lineage>
</organism>